<feature type="region of interest" description="Disordered" evidence="2">
    <location>
        <begin position="386"/>
        <end position="422"/>
    </location>
</feature>
<dbReference type="PROSITE" id="PS00107">
    <property type="entry name" value="PROTEIN_KINASE_ATP"/>
    <property type="match status" value="1"/>
</dbReference>
<accession>A0ABQ0LE35</accession>
<sequence length="688" mass="77520">MTTIDQEVAAQQLNAFLSRKPPRLWVPRSEPPEILAYPSRSWYDLHLDEDLALRRLTSSPVVLNDIDGLAVRYLDELRENGLHSRLPEDYLPEVPSGEYRADKPGILGAVEYFQENFLRPCLRIGTCLLFCPGAPTWPFFLIWRRVLNDDLDDGLAVDEKYGLYLPPTSSNRPDLLEASRAYTSKQVMHDLQALIDRSPNIGTWVMLAPSKESEDLISSLHEPQAITPKVCRTTNFPHLPVSSERRRPRDASEPMWSLTDSEGPPEPLKRNLRSVDMLKPSVGPKSRIVPAAFRRRRSTAFEYENLTPESLLRLGWARAVETDSSIVVFSCGTLERIAIWRRDTQTLHISELIKVSASDSPPYLRLQVGLYIAVVKDTIARLREESSAGLRRSSRKRKAPEDVSARAFKRQKVDNKKPTKPESAITIAGRKDFMLLYLRYGMYDSPAPASFVRIGPCLKTSDPTKNERPSVKRHYSEDQCIRMILTSQLGLGATGVAHTASLQVVHNDGAEQTQEVVVKIALLPEPQAQLRHEFEIYRRLATHAVQGVPEVYGLFEDLEGGAIALVMSHCSESVGSPPDSPELCSEFGCQRAASTISVGLQLSNTRYRKRFYAVLDDIHAAGVRHHDVRPENLMLDPTGRAYFIDFDRANLDPTDGAKRREKRILVGLLERAHYPDYGMRSPRTPPST</sequence>
<feature type="domain" description="Protein kinase" evidence="3">
    <location>
        <begin position="483"/>
        <end position="688"/>
    </location>
</feature>
<dbReference type="Proteomes" id="UP000815677">
    <property type="component" value="Unassembled WGS sequence"/>
</dbReference>
<feature type="compositionally biased region" description="Basic and acidic residues" evidence="2">
    <location>
        <begin position="411"/>
        <end position="420"/>
    </location>
</feature>
<evidence type="ECO:0000256" key="2">
    <source>
        <dbReference type="SAM" id="MobiDB-lite"/>
    </source>
</evidence>
<feature type="compositionally biased region" description="Basic and acidic residues" evidence="2">
    <location>
        <begin position="243"/>
        <end position="252"/>
    </location>
</feature>
<keyword evidence="5" id="KW-1185">Reference proteome</keyword>
<dbReference type="PROSITE" id="PS50011">
    <property type="entry name" value="PROTEIN_KINASE_DOM"/>
    <property type="match status" value="1"/>
</dbReference>
<feature type="binding site" evidence="1">
    <location>
        <position position="519"/>
    </location>
    <ligand>
        <name>ATP</name>
        <dbReference type="ChEBI" id="CHEBI:30616"/>
    </ligand>
</feature>
<feature type="region of interest" description="Disordered" evidence="2">
    <location>
        <begin position="237"/>
        <end position="268"/>
    </location>
</feature>
<name>A0ABQ0LE35_MYCCL</name>
<dbReference type="InterPro" id="IPR000719">
    <property type="entry name" value="Prot_kinase_dom"/>
</dbReference>
<keyword evidence="1" id="KW-0547">Nucleotide-binding</keyword>
<dbReference type="PANTHER" id="PTHR37171:SF1">
    <property type="entry name" value="SERINE_THREONINE-PROTEIN KINASE YRZF-RELATED"/>
    <property type="match status" value="1"/>
</dbReference>
<protein>
    <recommendedName>
        <fullName evidence="3">Protein kinase domain-containing protein</fullName>
    </recommendedName>
</protein>
<keyword evidence="1" id="KW-0067">ATP-binding</keyword>
<evidence type="ECO:0000313" key="5">
    <source>
        <dbReference type="Proteomes" id="UP000815677"/>
    </source>
</evidence>
<evidence type="ECO:0000256" key="1">
    <source>
        <dbReference type="PROSITE-ProRule" id="PRU10141"/>
    </source>
</evidence>
<dbReference type="Gene3D" id="1.10.510.10">
    <property type="entry name" value="Transferase(Phosphotransferase) domain 1"/>
    <property type="match status" value="1"/>
</dbReference>
<gene>
    <name evidence="4" type="ORF">MCHLO_06678</name>
</gene>
<dbReference type="SUPFAM" id="SSF56112">
    <property type="entry name" value="Protein kinase-like (PK-like)"/>
    <property type="match status" value="1"/>
</dbReference>
<proteinExistence type="predicted"/>
<evidence type="ECO:0000313" key="4">
    <source>
        <dbReference type="EMBL" id="GAT49358.1"/>
    </source>
</evidence>
<dbReference type="PANTHER" id="PTHR37171">
    <property type="entry name" value="SERINE/THREONINE-PROTEIN KINASE YRZF-RELATED"/>
    <property type="match status" value="1"/>
</dbReference>
<dbReference type="InterPro" id="IPR052396">
    <property type="entry name" value="Meiotic_Drive_Suppr_Kinase"/>
</dbReference>
<evidence type="ECO:0000259" key="3">
    <source>
        <dbReference type="PROSITE" id="PS50011"/>
    </source>
</evidence>
<reference evidence="4" key="1">
    <citation type="submission" date="2014-09" db="EMBL/GenBank/DDBJ databases">
        <title>Genome sequence of the luminous mushroom Mycena chlorophos for searching fungal bioluminescence genes.</title>
        <authorList>
            <person name="Tanaka Y."/>
            <person name="Kasuga D."/>
            <person name="Oba Y."/>
            <person name="Hase S."/>
            <person name="Sato K."/>
            <person name="Oba Y."/>
            <person name="Sakakibara Y."/>
        </authorList>
    </citation>
    <scope>NUCLEOTIDE SEQUENCE</scope>
</reference>
<dbReference type="EMBL" id="DF845462">
    <property type="protein sequence ID" value="GAT49358.1"/>
    <property type="molecule type" value="Genomic_DNA"/>
</dbReference>
<dbReference type="InterPro" id="IPR017441">
    <property type="entry name" value="Protein_kinase_ATP_BS"/>
</dbReference>
<organism evidence="4 5">
    <name type="scientific">Mycena chlorophos</name>
    <name type="common">Agaric fungus</name>
    <name type="synonym">Agaricus chlorophos</name>
    <dbReference type="NCBI Taxonomy" id="658473"/>
    <lineage>
        <taxon>Eukaryota</taxon>
        <taxon>Fungi</taxon>
        <taxon>Dikarya</taxon>
        <taxon>Basidiomycota</taxon>
        <taxon>Agaricomycotina</taxon>
        <taxon>Agaricomycetes</taxon>
        <taxon>Agaricomycetidae</taxon>
        <taxon>Agaricales</taxon>
        <taxon>Marasmiineae</taxon>
        <taxon>Mycenaceae</taxon>
        <taxon>Mycena</taxon>
    </lineage>
</organism>
<dbReference type="InterPro" id="IPR011009">
    <property type="entry name" value="Kinase-like_dom_sf"/>
</dbReference>